<evidence type="ECO:0000313" key="3">
    <source>
        <dbReference type="Proteomes" id="UP000785679"/>
    </source>
</evidence>
<feature type="compositionally biased region" description="Basic residues" evidence="1">
    <location>
        <begin position="1"/>
        <end position="12"/>
    </location>
</feature>
<evidence type="ECO:0000313" key="2">
    <source>
        <dbReference type="EMBL" id="TNV71256.1"/>
    </source>
</evidence>
<sequence length="181" mass="20810">MRILRSRPRSRYGSRETKHFTPVPHPDFAVGGEQVRRLPKSPASCSRSLIMQILQFSSWVLICIRIDQMQPGQEDLPEFTGRQRAGWVIVRKLTGNSDTILTDYEVVSITYTIQVLASSVHNIITVLNQFTAHVRIVLDIVDKISSEILIGKLELSPWISILIDIHFLRTDHYVPHIELQW</sequence>
<keyword evidence="3" id="KW-1185">Reference proteome</keyword>
<accession>A0A8J8SUY4</accession>
<organism evidence="2 3">
    <name type="scientific">Halteria grandinella</name>
    <dbReference type="NCBI Taxonomy" id="5974"/>
    <lineage>
        <taxon>Eukaryota</taxon>
        <taxon>Sar</taxon>
        <taxon>Alveolata</taxon>
        <taxon>Ciliophora</taxon>
        <taxon>Intramacronucleata</taxon>
        <taxon>Spirotrichea</taxon>
        <taxon>Stichotrichia</taxon>
        <taxon>Sporadotrichida</taxon>
        <taxon>Halteriidae</taxon>
        <taxon>Halteria</taxon>
    </lineage>
</organism>
<dbReference type="AlphaFoldDB" id="A0A8J8SUY4"/>
<reference evidence="2" key="1">
    <citation type="submission" date="2019-06" db="EMBL/GenBank/DDBJ databases">
        <authorList>
            <person name="Zheng W."/>
        </authorList>
    </citation>
    <scope>NUCLEOTIDE SEQUENCE</scope>
    <source>
        <strain evidence="2">QDHG01</strain>
    </source>
</reference>
<evidence type="ECO:0000256" key="1">
    <source>
        <dbReference type="SAM" id="MobiDB-lite"/>
    </source>
</evidence>
<protein>
    <submittedName>
        <fullName evidence="2">Uncharacterized protein</fullName>
    </submittedName>
</protein>
<dbReference type="EMBL" id="RRYP01030146">
    <property type="protein sequence ID" value="TNV71256.1"/>
    <property type="molecule type" value="Genomic_DNA"/>
</dbReference>
<feature type="region of interest" description="Disordered" evidence="1">
    <location>
        <begin position="1"/>
        <end position="24"/>
    </location>
</feature>
<comment type="caution">
    <text evidence="2">The sequence shown here is derived from an EMBL/GenBank/DDBJ whole genome shotgun (WGS) entry which is preliminary data.</text>
</comment>
<dbReference type="Proteomes" id="UP000785679">
    <property type="component" value="Unassembled WGS sequence"/>
</dbReference>
<gene>
    <name evidence="2" type="ORF">FGO68_gene7743</name>
</gene>
<name>A0A8J8SUY4_HALGN</name>
<proteinExistence type="predicted"/>